<comment type="subunit">
    <text evidence="11">Homodimer.</text>
</comment>
<feature type="binding site" evidence="11">
    <location>
        <position position="238"/>
    </location>
    <ligand>
        <name>Mn(2+)</name>
        <dbReference type="ChEBI" id="CHEBI:29035"/>
    </ligand>
</feature>
<dbReference type="NCBIfam" id="NF002086">
    <property type="entry name" value="PRK00915.1-3"/>
    <property type="match status" value="1"/>
</dbReference>
<dbReference type="Gene3D" id="1.10.238.260">
    <property type="match status" value="1"/>
</dbReference>
<dbReference type="InterPro" id="IPR000891">
    <property type="entry name" value="PYR_CT"/>
</dbReference>
<protein>
    <recommendedName>
        <fullName evidence="4 11">2-isopropylmalate synthase</fullName>
        <ecNumber evidence="3 11">2.3.3.13</ecNumber>
    </recommendedName>
    <alternativeName>
        <fullName evidence="11">Alpha-IPM synthase</fullName>
    </alternativeName>
    <alternativeName>
        <fullName evidence="11">Alpha-isopropylmalate synthase</fullName>
    </alternativeName>
</protein>
<feature type="domain" description="Pyruvate carboxyltransferase" evidence="12">
    <location>
        <begin position="5"/>
        <end position="267"/>
    </location>
</feature>
<dbReference type="AlphaFoldDB" id="A0AAU9E550"/>
<dbReference type="Gene3D" id="3.30.160.270">
    <property type="match status" value="1"/>
</dbReference>
<dbReference type="PANTHER" id="PTHR10277:SF9">
    <property type="entry name" value="2-ISOPROPYLMALATE SYNTHASE 1, CHLOROPLASTIC-RELATED"/>
    <property type="match status" value="1"/>
</dbReference>
<dbReference type="InterPro" id="IPR036230">
    <property type="entry name" value="LeuA_allosteric_dom_sf"/>
</dbReference>
<dbReference type="GO" id="GO:0003985">
    <property type="term" value="F:acetyl-CoA C-acetyltransferase activity"/>
    <property type="evidence" value="ECO:0007669"/>
    <property type="project" value="UniProtKB-UniRule"/>
</dbReference>
<reference evidence="13 14" key="1">
    <citation type="submission" date="2023-08" db="EMBL/GenBank/DDBJ databases">
        <title>Helicovermis profunda gen. nov., sp. nov., a novel mesophilic, fermentative bacterium within the Bacillota from a deep-sea hydrothermal vent chimney.</title>
        <authorList>
            <person name="Miyazaki U."/>
            <person name="Mizutani D."/>
            <person name="Hashimoto Y."/>
            <person name="Tame A."/>
            <person name="Sawayama S."/>
            <person name="Miyazaki J."/>
            <person name="Takai K."/>
            <person name="Nakagawa S."/>
        </authorList>
    </citation>
    <scope>NUCLEOTIDE SEQUENCE [LARGE SCALE GENOMIC DNA]</scope>
    <source>
        <strain evidence="13 14">S502</strain>
    </source>
</reference>
<dbReference type="InterPro" id="IPR013785">
    <property type="entry name" value="Aldolase_TIM"/>
</dbReference>
<evidence type="ECO:0000256" key="4">
    <source>
        <dbReference type="ARBA" id="ARBA00018198"/>
    </source>
</evidence>
<evidence type="ECO:0000256" key="7">
    <source>
        <dbReference type="ARBA" id="ARBA00022679"/>
    </source>
</evidence>
<keyword evidence="7 11" id="KW-0808">Transferase</keyword>
<evidence type="ECO:0000256" key="10">
    <source>
        <dbReference type="ARBA" id="ARBA00023304"/>
    </source>
</evidence>
<dbReference type="FunFam" id="3.30.160.270:FF:000003">
    <property type="entry name" value="2-isopropylmalate synthase"/>
    <property type="match status" value="1"/>
</dbReference>
<evidence type="ECO:0000256" key="1">
    <source>
        <dbReference type="ARBA" id="ARBA00004689"/>
    </source>
</evidence>
<evidence type="ECO:0000256" key="5">
    <source>
        <dbReference type="ARBA" id="ARBA00022430"/>
    </source>
</evidence>
<dbReference type="GO" id="GO:0009098">
    <property type="term" value="P:L-leucine biosynthetic process"/>
    <property type="evidence" value="ECO:0007669"/>
    <property type="project" value="UniProtKB-UniRule"/>
</dbReference>
<dbReference type="RefSeq" id="WP_338535200.1">
    <property type="nucleotide sequence ID" value="NZ_AP028654.1"/>
</dbReference>
<dbReference type="GO" id="GO:0030145">
    <property type="term" value="F:manganese ion binding"/>
    <property type="evidence" value="ECO:0007669"/>
    <property type="project" value="UniProtKB-UniRule"/>
</dbReference>
<dbReference type="InterPro" id="IPR005671">
    <property type="entry name" value="LeuA_bact_synth"/>
</dbReference>
<dbReference type="Gene3D" id="3.20.20.70">
    <property type="entry name" value="Aldolase class I"/>
    <property type="match status" value="1"/>
</dbReference>
<sequence>MKNHIKIFDTTLRDGEQSPGCSMNTKEKLELAKQLEKLGVDVIEAGFPAASNGDFEAVKLIANTLNTSTVAGLSRALKSDIDRTWEAIKDAKKPRIHTFIATSDLHMEYKLKKSKEEVLKIAVDMVSHAKNYCEDIEFSAEDASRSDWDFLCQVFESVIKAGATVLNIPDTVGYTVPSEYYDLISYVKNNVKGIENVDISVHCHNDLGMGTANSLSAIKAGANQIECTINGIGERAGNTALEEVVMAINTRKDFFNNYTNVNSTYLTATSKLLTSITGIHVQPNKAIVGENAFSHEAGIHQHGVLNNKETYEIMTPESVGLNKNKMVLGKHSGRHIFEDYLIKSGYSLSKNELNAAFVKFKDLADKKKKVYARDIDAIVREESIKIIDTFYLEDFSISTGKTSTSSAIITLKRGDDVVKEVAMGDGPIDAAYNAILKIVNLKLNLEDYTINSITEGRDAQGEAVVKLKHNEKIYTGRAINTDIIASSIEAYLNSINKIYNDIENLQ</sequence>
<feature type="binding site" evidence="11">
    <location>
        <position position="204"/>
    </location>
    <ligand>
        <name>Mn(2+)</name>
        <dbReference type="ChEBI" id="CHEBI:29035"/>
    </ligand>
</feature>
<dbReference type="InterPro" id="IPR013709">
    <property type="entry name" value="2-isopropylmalate_synth_dimer"/>
</dbReference>
<evidence type="ECO:0000259" key="12">
    <source>
        <dbReference type="PROSITE" id="PS50991"/>
    </source>
</evidence>
<dbReference type="KEGG" id="hprf:HLPR_19040"/>
<dbReference type="Proteomes" id="UP001321786">
    <property type="component" value="Chromosome"/>
</dbReference>
<dbReference type="PROSITE" id="PS50991">
    <property type="entry name" value="PYR_CT"/>
    <property type="match status" value="1"/>
</dbReference>
<dbReference type="GO" id="GO:0005737">
    <property type="term" value="C:cytoplasm"/>
    <property type="evidence" value="ECO:0007669"/>
    <property type="project" value="UniProtKB-UniRule"/>
</dbReference>
<dbReference type="CDD" id="cd07940">
    <property type="entry name" value="DRE_TIM_IPMS"/>
    <property type="match status" value="1"/>
</dbReference>
<evidence type="ECO:0000256" key="2">
    <source>
        <dbReference type="ARBA" id="ARBA00009396"/>
    </source>
</evidence>
<gene>
    <name evidence="11" type="primary">leuA</name>
    <name evidence="13" type="ORF">HLPR_19040</name>
</gene>
<dbReference type="Pfam" id="PF22617">
    <property type="entry name" value="HCS_D2"/>
    <property type="match status" value="1"/>
</dbReference>
<evidence type="ECO:0000256" key="11">
    <source>
        <dbReference type="HAMAP-Rule" id="MF_01025"/>
    </source>
</evidence>
<keyword evidence="8 11" id="KW-0479">Metal-binding</keyword>
<evidence type="ECO:0000256" key="6">
    <source>
        <dbReference type="ARBA" id="ARBA00022605"/>
    </source>
</evidence>
<dbReference type="GO" id="GO:0003852">
    <property type="term" value="F:2-isopropylmalate synthase activity"/>
    <property type="evidence" value="ECO:0007669"/>
    <property type="project" value="UniProtKB-UniRule"/>
</dbReference>
<dbReference type="PANTHER" id="PTHR10277">
    <property type="entry name" value="HOMOCITRATE SYNTHASE-RELATED"/>
    <property type="match status" value="1"/>
</dbReference>
<name>A0AAU9E550_9FIRM</name>
<comment type="cofactor">
    <cofactor evidence="11">
        <name>Mn(2+)</name>
        <dbReference type="ChEBI" id="CHEBI:29035"/>
    </cofactor>
</comment>
<dbReference type="SMART" id="SM00917">
    <property type="entry name" value="LeuA_dimer"/>
    <property type="match status" value="1"/>
</dbReference>
<dbReference type="EC" id="2.3.3.13" evidence="3 11"/>
<comment type="pathway">
    <text evidence="1 11">Amino-acid biosynthesis; L-leucine biosynthesis; L-leucine from 3-methyl-2-oxobutanoate: step 1/4.</text>
</comment>
<feature type="binding site" evidence="11">
    <location>
        <position position="202"/>
    </location>
    <ligand>
        <name>Mn(2+)</name>
        <dbReference type="ChEBI" id="CHEBI:29035"/>
    </ligand>
</feature>
<dbReference type="FunFam" id="3.20.20.70:FF:000010">
    <property type="entry name" value="2-isopropylmalate synthase"/>
    <property type="match status" value="1"/>
</dbReference>
<feature type="binding site" evidence="11">
    <location>
        <position position="14"/>
    </location>
    <ligand>
        <name>Mn(2+)</name>
        <dbReference type="ChEBI" id="CHEBI:29035"/>
    </ligand>
</feature>
<keyword evidence="6 11" id="KW-0028">Amino-acid biosynthesis</keyword>
<feature type="region of interest" description="Regulatory domain" evidence="11">
    <location>
        <begin position="391"/>
        <end position="506"/>
    </location>
</feature>
<evidence type="ECO:0000313" key="14">
    <source>
        <dbReference type="Proteomes" id="UP001321786"/>
    </source>
</evidence>
<dbReference type="PROSITE" id="PS00816">
    <property type="entry name" value="AIPM_HOMOCIT_SYNTH_2"/>
    <property type="match status" value="1"/>
</dbReference>
<dbReference type="InterPro" id="IPR002034">
    <property type="entry name" value="AIPM/Hcit_synth_CS"/>
</dbReference>
<keyword evidence="11" id="KW-0963">Cytoplasm</keyword>
<proteinExistence type="inferred from homology"/>
<accession>A0AAU9E550</accession>
<dbReference type="InterPro" id="IPR050073">
    <property type="entry name" value="2-IPM_HCS-like"/>
</dbReference>
<evidence type="ECO:0000256" key="9">
    <source>
        <dbReference type="ARBA" id="ARBA00023211"/>
    </source>
</evidence>
<keyword evidence="9 11" id="KW-0464">Manganese</keyword>
<dbReference type="HAMAP" id="MF_01025">
    <property type="entry name" value="LeuA_type1"/>
    <property type="match status" value="1"/>
</dbReference>
<keyword evidence="5 11" id="KW-0432">Leucine biosynthesis</keyword>
<dbReference type="FunFam" id="1.10.238.260:FF:000001">
    <property type="entry name" value="2-isopropylmalate synthase"/>
    <property type="match status" value="1"/>
</dbReference>
<evidence type="ECO:0000256" key="3">
    <source>
        <dbReference type="ARBA" id="ARBA00012973"/>
    </source>
</evidence>
<dbReference type="PROSITE" id="PS00815">
    <property type="entry name" value="AIPM_HOMOCIT_SYNTH_1"/>
    <property type="match status" value="1"/>
</dbReference>
<keyword evidence="14" id="KW-1185">Reference proteome</keyword>
<dbReference type="InterPro" id="IPR054691">
    <property type="entry name" value="LeuA/HCS_post-cat"/>
</dbReference>
<comment type="catalytic activity">
    <reaction evidence="11">
        <text>3-methyl-2-oxobutanoate + acetyl-CoA + H2O = (2S)-2-isopropylmalate + CoA + H(+)</text>
        <dbReference type="Rhea" id="RHEA:21524"/>
        <dbReference type="ChEBI" id="CHEBI:1178"/>
        <dbReference type="ChEBI" id="CHEBI:11851"/>
        <dbReference type="ChEBI" id="CHEBI:15377"/>
        <dbReference type="ChEBI" id="CHEBI:15378"/>
        <dbReference type="ChEBI" id="CHEBI:57287"/>
        <dbReference type="ChEBI" id="CHEBI:57288"/>
        <dbReference type="EC" id="2.3.3.13"/>
    </reaction>
</comment>
<comment type="function">
    <text evidence="11">Catalyzes the condensation of the acetyl group of acetyl-CoA with 3-methyl-2-oxobutanoate (2-ketoisovalerate) to form 3-carboxy-3-hydroxy-4-methylpentanoate (2-isopropylmalate).</text>
</comment>
<comment type="similarity">
    <text evidence="2 11">Belongs to the alpha-IPM synthase/homocitrate synthase family. LeuA type 1 subfamily.</text>
</comment>
<keyword evidence="10 11" id="KW-0100">Branched-chain amino acid biosynthesis</keyword>
<dbReference type="NCBIfam" id="TIGR00973">
    <property type="entry name" value="leuA_bact"/>
    <property type="match status" value="1"/>
</dbReference>
<dbReference type="Pfam" id="PF00682">
    <property type="entry name" value="HMGL-like"/>
    <property type="match status" value="1"/>
</dbReference>
<dbReference type="Pfam" id="PF08502">
    <property type="entry name" value="LeuA_dimer"/>
    <property type="match status" value="1"/>
</dbReference>
<organism evidence="13 14">
    <name type="scientific">Helicovermis profundi</name>
    <dbReference type="NCBI Taxonomy" id="3065157"/>
    <lineage>
        <taxon>Bacteria</taxon>
        <taxon>Bacillati</taxon>
        <taxon>Bacillota</taxon>
        <taxon>Clostridia</taxon>
        <taxon>Helicovermis</taxon>
    </lineage>
</organism>
<evidence type="ECO:0000313" key="13">
    <source>
        <dbReference type="EMBL" id="BEP29573.1"/>
    </source>
</evidence>
<dbReference type="SUPFAM" id="SSF110921">
    <property type="entry name" value="2-isopropylmalate synthase LeuA, allosteric (dimerisation) domain"/>
    <property type="match status" value="1"/>
</dbReference>
<dbReference type="NCBIfam" id="NF002085">
    <property type="entry name" value="PRK00915.1-2"/>
    <property type="match status" value="1"/>
</dbReference>
<dbReference type="SUPFAM" id="SSF51569">
    <property type="entry name" value="Aldolase"/>
    <property type="match status" value="1"/>
</dbReference>
<dbReference type="EMBL" id="AP028654">
    <property type="protein sequence ID" value="BEP29573.1"/>
    <property type="molecule type" value="Genomic_DNA"/>
</dbReference>
<evidence type="ECO:0000256" key="8">
    <source>
        <dbReference type="ARBA" id="ARBA00022723"/>
    </source>
</evidence>